<dbReference type="InterPro" id="IPR009056">
    <property type="entry name" value="Cyt_c-like_dom"/>
</dbReference>
<name>Q4PJG5_9BACT</name>
<accession>Q4PJG5</accession>
<evidence type="ECO:0000313" key="7">
    <source>
        <dbReference type="EMBL" id="AAY82812.1"/>
    </source>
</evidence>
<evidence type="ECO:0000256" key="1">
    <source>
        <dbReference type="ARBA" id="ARBA00022617"/>
    </source>
</evidence>
<dbReference type="Gene3D" id="1.10.760.10">
    <property type="entry name" value="Cytochrome c-like domain"/>
    <property type="match status" value="1"/>
</dbReference>
<keyword evidence="1 4" id="KW-0349">Heme</keyword>
<dbReference type="AlphaFoldDB" id="Q4PJG5"/>
<dbReference type="GO" id="GO:0009055">
    <property type="term" value="F:electron transfer activity"/>
    <property type="evidence" value="ECO:0007669"/>
    <property type="project" value="InterPro"/>
</dbReference>
<proteinExistence type="predicted"/>
<dbReference type="PROSITE" id="PS51007">
    <property type="entry name" value="CYTC"/>
    <property type="match status" value="1"/>
</dbReference>
<protein>
    <recommendedName>
        <fullName evidence="6">Cytochrome c domain-containing protein</fullName>
    </recommendedName>
</protein>
<evidence type="ECO:0000259" key="6">
    <source>
        <dbReference type="PROSITE" id="PS51007"/>
    </source>
</evidence>
<feature type="chain" id="PRO_5004241300" description="Cytochrome c domain-containing protein" evidence="5">
    <location>
        <begin position="29"/>
        <end position="131"/>
    </location>
</feature>
<organism evidence="7">
    <name type="scientific">uncultured bacterium MedeBAC46A06</name>
    <dbReference type="NCBI Taxonomy" id="332275"/>
    <lineage>
        <taxon>Bacteria</taxon>
        <taxon>environmental samples</taxon>
    </lineage>
</organism>
<dbReference type="EMBL" id="DQ088847">
    <property type="protein sequence ID" value="AAY82812.1"/>
    <property type="molecule type" value="Genomic_DNA"/>
</dbReference>
<dbReference type="InterPro" id="IPR036909">
    <property type="entry name" value="Cyt_c-like_dom_sf"/>
</dbReference>
<evidence type="ECO:0000256" key="2">
    <source>
        <dbReference type="ARBA" id="ARBA00022723"/>
    </source>
</evidence>
<keyword evidence="3 4" id="KW-0408">Iron</keyword>
<feature type="domain" description="Cytochrome c" evidence="6">
    <location>
        <begin position="29"/>
        <end position="127"/>
    </location>
</feature>
<evidence type="ECO:0000256" key="4">
    <source>
        <dbReference type="PROSITE-ProRule" id="PRU00433"/>
    </source>
</evidence>
<evidence type="ECO:0000256" key="3">
    <source>
        <dbReference type="ARBA" id="ARBA00023004"/>
    </source>
</evidence>
<dbReference type="GO" id="GO:0020037">
    <property type="term" value="F:heme binding"/>
    <property type="evidence" value="ECO:0007669"/>
    <property type="project" value="InterPro"/>
</dbReference>
<keyword evidence="2 4" id="KW-0479">Metal-binding</keyword>
<keyword evidence="5" id="KW-0732">Signal</keyword>
<feature type="signal peptide" evidence="5">
    <location>
        <begin position="1"/>
        <end position="28"/>
    </location>
</feature>
<reference evidence="7" key="1">
    <citation type="journal article" date="2005" name="PLoS Biol.">
        <title>New insights into metabolic properties of marine bacteria encoding proteorhodopsins.</title>
        <authorList>
            <person name="Sabehi G."/>
            <person name="Loy A."/>
            <person name="Jung K.H."/>
            <person name="Partha R."/>
            <person name="Spudich J.L."/>
            <person name="Isaacson T."/>
            <person name="Hirschberg J."/>
            <person name="Wagner M."/>
            <person name="Beja O."/>
        </authorList>
    </citation>
    <scope>NUCLEOTIDE SEQUENCE</scope>
</reference>
<evidence type="ECO:0000256" key="5">
    <source>
        <dbReference type="SAM" id="SignalP"/>
    </source>
</evidence>
<sequence>MQPGGWTKAAGAALAFCGLLMAATTARAGDAERGRQLAAEHCTRCHVVGDINPRGGIESTPSFIGMKRLADWQRRYAEFYILPPHPALVRIKDVSAERDDSRPAFVQEIVLSLEDVESILAFARTLPDPAP</sequence>
<dbReference type="GO" id="GO:0046872">
    <property type="term" value="F:metal ion binding"/>
    <property type="evidence" value="ECO:0007669"/>
    <property type="project" value="UniProtKB-KW"/>
</dbReference>
<dbReference type="SUPFAM" id="SSF46626">
    <property type="entry name" value="Cytochrome c"/>
    <property type="match status" value="1"/>
</dbReference>